<dbReference type="SUPFAM" id="SSF47473">
    <property type="entry name" value="EF-hand"/>
    <property type="match status" value="1"/>
</dbReference>
<evidence type="ECO:0000259" key="4">
    <source>
        <dbReference type="PROSITE" id="PS50222"/>
    </source>
</evidence>
<dbReference type="AlphaFoldDB" id="W7IFH0"/>
<keyword evidence="6" id="KW-1185">Reference proteome</keyword>
<evidence type="ECO:0000313" key="5">
    <source>
        <dbReference type="EMBL" id="EWC47900.1"/>
    </source>
</evidence>
<dbReference type="Gene3D" id="1.10.238.10">
    <property type="entry name" value="EF-hand"/>
    <property type="match status" value="1"/>
</dbReference>
<dbReference type="HOGENOM" id="CLU_096561_0_0_1"/>
<dbReference type="InterPro" id="IPR011992">
    <property type="entry name" value="EF-hand-dom_pair"/>
</dbReference>
<dbReference type="InterPro" id="IPR040250">
    <property type="entry name" value="Nucleobindin"/>
</dbReference>
<keyword evidence="2" id="KW-0106">Calcium</keyword>
<dbReference type="EMBL" id="KI966407">
    <property type="protein sequence ID" value="EWC47900.1"/>
    <property type="molecule type" value="Genomic_DNA"/>
</dbReference>
<accession>W7IFH0</accession>
<keyword evidence="1 3" id="KW-0732">Signal</keyword>
<dbReference type="GO" id="GO:0005793">
    <property type="term" value="C:endoplasmic reticulum-Golgi intermediate compartment"/>
    <property type="evidence" value="ECO:0007669"/>
    <property type="project" value="TreeGrafter"/>
</dbReference>
<proteinExistence type="predicted"/>
<gene>
    <name evidence="5" type="ORF">DRE_02782</name>
</gene>
<dbReference type="InterPro" id="IPR018247">
    <property type="entry name" value="EF_Hand_1_Ca_BS"/>
</dbReference>
<feature type="signal peptide" evidence="3">
    <location>
        <begin position="1"/>
        <end position="18"/>
    </location>
</feature>
<dbReference type="PANTHER" id="PTHR19237:SF20">
    <property type="entry name" value="NUCLEOBINDIN 1"/>
    <property type="match status" value="1"/>
</dbReference>
<dbReference type="Proteomes" id="UP000024837">
    <property type="component" value="Unassembled WGS sequence"/>
</dbReference>
<dbReference type="PROSITE" id="PS50222">
    <property type="entry name" value="EF_HAND_2"/>
    <property type="match status" value="1"/>
</dbReference>
<name>W7IFH0_9PEZI</name>
<dbReference type="GO" id="GO:0005509">
    <property type="term" value="F:calcium ion binding"/>
    <property type="evidence" value="ECO:0007669"/>
    <property type="project" value="InterPro"/>
</dbReference>
<sequence>MRTTAVISALSAAAGVLGHAGHGNDAHRNEGEGLDWATRHMLVEHHFDTFDPGSFFIIHDFDHSQTWTHDEILRTYGINPMTGRAYDETGHEASDITHAKREEIVNKVLELMDLDHDGAITKEEFQAAWGDGVRLPDFGLGTGHHGDDEYEYEIHHFEKYHGDSDEVNEEDLNHPEDIAHFKKHEEDQAQQDKWEAESHVRINENNIPVKFRVQRPKQH</sequence>
<dbReference type="OrthoDB" id="289247at2759"/>
<dbReference type="InterPro" id="IPR002048">
    <property type="entry name" value="EF_hand_dom"/>
</dbReference>
<evidence type="ECO:0000313" key="6">
    <source>
        <dbReference type="Proteomes" id="UP000024837"/>
    </source>
</evidence>
<dbReference type="PANTHER" id="PTHR19237">
    <property type="entry name" value="NUCLEOBINDIN"/>
    <property type="match status" value="1"/>
</dbReference>
<evidence type="ECO:0000256" key="2">
    <source>
        <dbReference type="ARBA" id="ARBA00022837"/>
    </source>
</evidence>
<feature type="domain" description="EF-hand" evidence="4">
    <location>
        <begin position="100"/>
        <end position="135"/>
    </location>
</feature>
<evidence type="ECO:0000256" key="3">
    <source>
        <dbReference type="SAM" id="SignalP"/>
    </source>
</evidence>
<evidence type="ECO:0000256" key="1">
    <source>
        <dbReference type="ARBA" id="ARBA00022729"/>
    </source>
</evidence>
<organism evidence="5 6">
    <name type="scientific">Drechslerella stenobrocha 248</name>
    <dbReference type="NCBI Taxonomy" id="1043628"/>
    <lineage>
        <taxon>Eukaryota</taxon>
        <taxon>Fungi</taxon>
        <taxon>Dikarya</taxon>
        <taxon>Ascomycota</taxon>
        <taxon>Pezizomycotina</taxon>
        <taxon>Orbiliomycetes</taxon>
        <taxon>Orbiliales</taxon>
        <taxon>Orbiliaceae</taxon>
        <taxon>Drechslerella</taxon>
    </lineage>
</organism>
<dbReference type="PROSITE" id="PS00018">
    <property type="entry name" value="EF_HAND_1"/>
    <property type="match status" value="1"/>
</dbReference>
<feature type="chain" id="PRO_5004893852" description="EF-hand domain-containing protein" evidence="3">
    <location>
        <begin position="19"/>
        <end position="219"/>
    </location>
</feature>
<protein>
    <recommendedName>
        <fullName evidence="4">EF-hand domain-containing protein</fullName>
    </recommendedName>
</protein>
<reference evidence="5 6" key="1">
    <citation type="submission" date="2013-05" db="EMBL/GenBank/DDBJ databases">
        <title>Drechslerella stenobrocha genome reveals carnivorous origination and mechanical trapping mechanism of predatory fungi.</title>
        <authorList>
            <person name="Liu X."/>
            <person name="Zhang W."/>
            <person name="Liu K."/>
        </authorList>
    </citation>
    <scope>NUCLEOTIDE SEQUENCE [LARGE SCALE GENOMIC DNA]</scope>
    <source>
        <strain evidence="5 6">248</strain>
    </source>
</reference>